<proteinExistence type="predicted"/>
<dbReference type="Pfam" id="PF02450">
    <property type="entry name" value="LCAT"/>
    <property type="match status" value="1"/>
</dbReference>
<dbReference type="AlphaFoldDB" id="A0A1F6CHP0"/>
<organism evidence="3 4">
    <name type="scientific">Candidatus Kaiserbacteria bacterium RIFCSPHIGHO2_01_FULL_53_31</name>
    <dbReference type="NCBI Taxonomy" id="1798481"/>
    <lineage>
        <taxon>Bacteria</taxon>
        <taxon>Candidatus Kaiseribacteriota</taxon>
    </lineage>
</organism>
<dbReference type="Gene3D" id="3.40.50.1820">
    <property type="entry name" value="alpha/beta hydrolase"/>
    <property type="match status" value="1"/>
</dbReference>
<dbReference type="PANTHER" id="PTHR11440">
    <property type="entry name" value="LECITHIN-CHOLESTEROL ACYLTRANSFERASE-RELATED"/>
    <property type="match status" value="1"/>
</dbReference>
<dbReference type="Proteomes" id="UP000178815">
    <property type="component" value="Unassembled WGS sequence"/>
</dbReference>
<dbReference type="Gene3D" id="2.160.20.10">
    <property type="entry name" value="Single-stranded right-handed beta-helix, Pectin lyase-like"/>
    <property type="match status" value="1"/>
</dbReference>
<accession>A0A1F6CHP0</accession>
<dbReference type="NCBIfam" id="TIGR03804">
    <property type="entry name" value="para_beta_helix"/>
    <property type="match status" value="1"/>
</dbReference>
<dbReference type="InterPro" id="IPR011050">
    <property type="entry name" value="Pectin_lyase_fold/virulence"/>
</dbReference>
<dbReference type="GO" id="GO:0006629">
    <property type="term" value="P:lipid metabolic process"/>
    <property type="evidence" value="ECO:0007669"/>
    <property type="project" value="InterPro"/>
</dbReference>
<evidence type="ECO:0000313" key="3">
    <source>
        <dbReference type="EMBL" id="OGG48491.1"/>
    </source>
</evidence>
<feature type="signal peptide" evidence="1">
    <location>
        <begin position="1"/>
        <end position="23"/>
    </location>
</feature>
<dbReference type="EMBL" id="MFKU01000011">
    <property type="protein sequence ID" value="OGG48491.1"/>
    <property type="molecule type" value="Genomic_DNA"/>
</dbReference>
<protein>
    <recommendedName>
        <fullName evidence="2">Periplasmic copper-binding protein NosD beta helix domain-containing protein</fullName>
    </recommendedName>
</protein>
<feature type="chain" id="PRO_5009523394" description="Periplasmic copper-binding protein NosD beta helix domain-containing protein" evidence="1">
    <location>
        <begin position="24"/>
        <end position="1125"/>
    </location>
</feature>
<dbReference type="GO" id="GO:0008374">
    <property type="term" value="F:O-acyltransferase activity"/>
    <property type="evidence" value="ECO:0007669"/>
    <property type="project" value="InterPro"/>
</dbReference>
<dbReference type="InterPro" id="IPR006626">
    <property type="entry name" value="PbH1"/>
</dbReference>
<dbReference type="InterPro" id="IPR007742">
    <property type="entry name" value="NosD_dom"/>
</dbReference>
<dbReference type="InterPro" id="IPR003386">
    <property type="entry name" value="LACT/PDAT_acylTrfase"/>
</dbReference>
<evidence type="ECO:0000313" key="4">
    <source>
        <dbReference type="Proteomes" id="UP000178815"/>
    </source>
</evidence>
<dbReference type="SMART" id="SM00710">
    <property type="entry name" value="PbH1"/>
    <property type="match status" value="6"/>
</dbReference>
<evidence type="ECO:0000256" key="1">
    <source>
        <dbReference type="SAM" id="SignalP"/>
    </source>
</evidence>
<dbReference type="InterPro" id="IPR012334">
    <property type="entry name" value="Pectin_lyas_fold"/>
</dbReference>
<comment type="caution">
    <text evidence="3">The sequence shown here is derived from an EMBL/GenBank/DDBJ whole genome shotgun (WGS) entry which is preliminary data.</text>
</comment>
<reference evidence="3 4" key="1">
    <citation type="journal article" date="2016" name="Nat. Commun.">
        <title>Thousands of microbial genomes shed light on interconnected biogeochemical processes in an aquifer system.</title>
        <authorList>
            <person name="Anantharaman K."/>
            <person name="Brown C.T."/>
            <person name="Hug L.A."/>
            <person name="Sharon I."/>
            <person name="Castelle C.J."/>
            <person name="Probst A.J."/>
            <person name="Thomas B.C."/>
            <person name="Singh A."/>
            <person name="Wilkins M.J."/>
            <person name="Karaoz U."/>
            <person name="Brodie E.L."/>
            <person name="Williams K.H."/>
            <person name="Hubbard S.S."/>
            <person name="Banfield J.F."/>
        </authorList>
    </citation>
    <scope>NUCLEOTIDE SEQUENCE [LARGE SCALE GENOMIC DNA]</scope>
</reference>
<name>A0A1F6CHP0_9BACT</name>
<evidence type="ECO:0000259" key="2">
    <source>
        <dbReference type="Pfam" id="PF05048"/>
    </source>
</evidence>
<gene>
    <name evidence="3" type="ORF">A2678_03260</name>
</gene>
<feature type="domain" description="Periplasmic copper-binding protein NosD beta helix" evidence="2">
    <location>
        <begin position="183"/>
        <end position="398"/>
    </location>
</feature>
<dbReference type="SUPFAM" id="SSF53474">
    <property type="entry name" value="alpha/beta-Hydrolases"/>
    <property type="match status" value="1"/>
</dbReference>
<dbReference type="InterPro" id="IPR029058">
    <property type="entry name" value="AB_hydrolase_fold"/>
</dbReference>
<dbReference type="Pfam" id="PF05048">
    <property type="entry name" value="NosD"/>
    <property type="match status" value="1"/>
</dbReference>
<keyword evidence="1" id="KW-0732">Signal</keyword>
<dbReference type="STRING" id="1798481.A2678_03260"/>
<dbReference type="SUPFAM" id="SSF51126">
    <property type="entry name" value="Pectin lyase-like"/>
    <property type="match status" value="1"/>
</dbReference>
<sequence length="1125" mass="122010">MKMKRTTVPLVFFLLSVLLPAFAAANTFPVTVDSLPGVKEGEGFAFQITDSDYLNITLTSSEPIRMRLESVPNIITMRSDAAASSTSATSTLITIRGLLPDTPYYKYQDSYRNLELLFSSTEGKVTYTQDISHPHYIFIQPTKSTKFISNNSTGGDCASIGVWNASILTCTLTTDLIETVEIDGDGITLDGAGHTSTGSHTGSGVYLDERSEVTIKNMRFRDFSFGISLNASVGTHIEDNIFENNDYQAIVYYNSNKNTASRNSVSLPIPSRFRRQGFAIFESRENVFRDNTVSLNQKVTISARNQGILLFDSNDNALIANSVSDTYQAILLFNSNDNVIRDNLVQDTLGEGFMLYPPSRENKIYHNNFIRNNISATDYEGETNVYSLPLPDGGNYWDIFDEPSEGCTDTSGDGICDAAYNFPYTQDALPWTKKDGWKNPPAPKVSNVLFLPGVEASRLYYRGALGIEHQVWEPNYHTDIPYLEMNADGTSKYSLYTKDIVERIGAHSAYQTVIDKIFGSNFDTYGGFQTYMDGLVASTTLGLKEWRAYPYDWRYDVRDVVENGTLTKLEGNIERVFLKDVLREMASTSASKKVTIVAHSNGGLLAKALALSLGADAPNYIDRIVMIGTPQWGTPSDIGVMLHGDDQTHGLGLISNASDVRAVIKDMPSPYGLLPSAEYFAHIDDPVVTFSSDGSLAGKYASNFGTALSSFSALVDFLANTAGLNAQAGSAGDLRTPLALSSTLIDKAVATHSALDAWTPPAGITVTAIAGWGQDTVKALAYTTKRKMSCNSQSAVASPSLCAEIQYLEHSPVTTQNGDGTVVSPSAVGDTAEHLYFNADAFRSDARGNITHQDLTSAGPIQSTIFKLLRNSDVSEEYVFDAKPPVGNNPITLRISSHSPVNIVVTDSENNESGVVPIPGSDFAGVKRDVPESSVQVFDDEQYISVPKSGAYAIVATGYGNGSATLNVDAIGSDGGITASTTFSNIPTSANSIIKFAVKDGSATLPAVDVDGDGVTDFTAIAITPSTNPLAYLRYMKTVINILELPQGAKSPLLAELSFIERQLATKSKKKPPALFFDVQKVQFNVVLGVASKHIDKQVEKEWISSTNAEIILGMIRELKMLLKL</sequence>
<dbReference type="InterPro" id="IPR022441">
    <property type="entry name" value="Para_beta_helix_rpt-2"/>
</dbReference>